<organism evidence="2 3">
    <name type="scientific">Rhizophagus irregularis</name>
    <dbReference type="NCBI Taxonomy" id="588596"/>
    <lineage>
        <taxon>Eukaryota</taxon>
        <taxon>Fungi</taxon>
        <taxon>Fungi incertae sedis</taxon>
        <taxon>Mucoromycota</taxon>
        <taxon>Glomeromycotina</taxon>
        <taxon>Glomeromycetes</taxon>
        <taxon>Glomerales</taxon>
        <taxon>Glomeraceae</taxon>
        <taxon>Rhizophagus</taxon>
    </lineage>
</organism>
<feature type="compositionally biased region" description="Basic and acidic residues" evidence="1">
    <location>
        <begin position="35"/>
        <end position="52"/>
    </location>
</feature>
<feature type="compositionally biased region" description="Polar residues" evidence="1">
    <location>
        <begin position="89"/>
        <end position="99"/>
    </location>
</feature>
<feature type="region of interest" description="Disordered" evidence="1">
    <location>
        <begin position="1"/>
        <end position="165"/>
    </location>
</feature>
<accession>A0A2I1HA73</accession>
<sequence length="165" mass="18599">MASKKTIQNDQHQKNNSNSDKATIEEVYGTDEDGAPDRIHTKRTKIDDKTKDIIITSQNENDMAVDPPNVEENPNSSEVDIPSRDKSNDINQTPINDGSDNMHIDQHVNHTNGEGSASAPITQQVHKVKMKKKEKESVKRGEVGERESVKERQMRGGRKKKGRRM</sequence>
<dbReference type="AlphaFoldDB" id="A0A2I1HA73"/>
<feature type="compositionally biased region" description="Polar residues" evidence="1">
    <location>
        <begin position="109"/>
        <end position="124"/>
    </location>
</feature>
<keyword evidence="3" id="KW-1185">Reference proteome</keyword>
<feature type="compositionally biased region" description="Basic residues" evidence="1">
    <location>
        <begin position="155"/>
        <end position="165"/>
    </location>
</feature>
<dbReference type="Proteomes" id="UP000234323">
    <property type="component" value="Unassembled WGS sequence"/>
</dbReference>
<feature type="compositionally biased region" description="Basic and acidic residues" evidence="1">
    <location>
        <begin position="133"/>
        <end position="154"/>
    </location>
</feature>
<dbReference type="VEuPathDB" id="FungiDB:FUN_015875"/>
<protein>
    <submittedName>
        <fullName evidence="2">Uncharacterized protein</fullName>
    </submittedName>
</protein>
<feature type="compositionally biased region" description="Polar residues" evidence="1">
    <location>
        <begin position="1"/>
        <end position="21"/>
    </location>
</feature>
<evidence type="ECO:0000313" key="3">
    <source>
        <dbReference type="Proteomes" id="UP000234323"/>
    </source>
</evidence>
<dbReference type="EMBL" id="LLXI01001958">
    <property type="protein sequence ID" value="PKY55776.1"/>
    <property type="molecule type" value="Genomic_DNA"/>
</dbReference>
<evidence type="ECO:0000256" key="1">
    <source>
        <dbReference type="SAM" id="MobiDB-lite"/>
    </source>
</evidence>
<name>A0A2I1HA73_9GLOM</name>
<reference evidence="2 3" key="1">
    <citation type="submission" date="2015-10" db="EMBL/GenBank/DDBJ databases">
        <title>Genome analyses suggest a sexual origin of heterokaryosis in a supposedly ancient asexual fungus.</title>
        <authorList>
            <person name="Ropars J."/>
            <person name="Sedzielewska K."/>
            <person name="Noel J."/>
            <person name="Charron P."/>
            <person name="Farinelli L."/>
            <person name="Marton T."/>
            <person name="Kruger M."/>
            <person name="Pelin A."/>
            <person name="Brachmann A."/>
            <person name="Corradi N."/>
        </authorList>
    </citation>
    <scope>NUCLEOTIDE SEQUENCE [LARGE SCALE GENOMIC DNA]</scope>
    <source>
        <strain evidence="2 3">A4</strain>
    </source>
</reference>
<evidence type="ECO:0000313" key="2">
    <source>
        <dbReference type="EMBL" id="PKY55776.1"/>
    </source>
</evidence>
<proteinExistence type="predicted"/>
<comment type="caution">
    <text evidence="2">The sequence shown here is derived from an EMBL/GenBank/DDBJ whole genome shotgun (WGS) entry which is preliminary data.</text>
</comment>
<gene>
    <name evidence="2" type="ORF">RhiirA4_427766</name>
</gene>